<accession>A0A356LJE4</accession>
<gene>
    <name evidence="1" type="ORF">DD666_17010</name>
</gene>
<dbReference type="AlphaFoldDB" id="A0A356LJE4"/>
<protein>
    <recommendedName>
        <fullName evidence="3">Type II toxin-antitoxin system HicB family antitoxin</fullName>
    </recommendedName>
</protein>
<evidence type="ECO:0008006" key="3">
    <source>
        <dbReference type="Google" id="ProtNLM"/>
    </source>
</evidence>
<reference evidence="1 2" key="1">
    <citation type="journal article" date="2018" name="Nat. Biotechnol.">
        <title>A standardized bacterial taxonomy based on genome phylogeny substantially revises the tree of life.</title>
        <authorList>
            <person name="Parks D.H."/>
            <person name="Chuvochina M."/>
            <person name="Waite D.W."/>
            <person name="Rinke C."/>
            <person name="Skarshewski A."/>
            <person name="Chaumeil P.A."/>
            <person name="Hugenholtz P."/>
        </authorList>
    </citation>
    <scope>NUCLEOTIDE SEQUENCE [LARGE SCALE GENOMIC DNA]</scope>
    <source>
        <strain evidence="1">UBA10707</strain>
    </source>
</reference>
<organism evidence="1 2">
    <name type="scientific">Advenella kashmirensis</name>
    <dbReference type="NCBI Taxonomy" id="310575"/>
    <lineage>
        <taxon>Bacteria</taxon>
        <taxon>Pseudomonadati</taxon>
        <taxon>Pseudomonadota</taxon>
        <taxon>Betaproteobacteria</taxon>
        <taxon>Burkholderiales</taxon>
        <taxon>Alcaligenaceae</taxon>
    </lineage>
</organism>
<evidence type="ECO:0000313" key="1">
    <source>
        <dbReference type="EMBL" id="HBP31097.1"/>
    </source>
</evidence>
<evidence type="ECO:0000313" key="2">
    <source>
        <dbReference type="Proteomes" id="UP000264036"/>
    </source>
</evidence>
<name>A0A356LJE4_9BURK</name>
<comment type="caution">
    <text evidence="1">The sequence shown here is derived from an EMBL/GenBank/DDBJ whole genome shotgun (WGS) entry which is preliminary data.</text>
</comment>
<dbReference type="Proteomes" id="UP000264036">
    <property type="component" value="Unassembled WGS sequence"/>
</dbReference>
<dbReference type="EMBL" id="DOEK01000035">
    <property type="protein sequence ID" value="HBP31097.1"/>
    <property type="molecule type" value="Genomic_DNA"/>
</dbReference>
<proteinExistence type="predicted"/>
<sequence>MNIVLNIDDYQAAICFEPNTKMFRGEFVELNGGAGFYASDVAALKREARISLRLFLEECDKHGVEPKKQFSANGCPARLD</sequence>